<feature type="transmembrane region" description="Helical" evidence="3">
    <location>
        <begin position="68"/>
        <end position="89"/>
    </location>
</feature>
<dbReference type="GO" id="GO:0009060">
    <property type="term" value="P:aerobic respiration"/>
    <property type="evidence" value="ECO:0007669"/>
    <property type="project" value="InterPro"/>
</dbReference>
<keyword evidence="3" id="KW-0472">Membrane</keyword>
<evidence type="ECO:0000259" key="4">
    <source>
        <dbReference type="PROSITE" id="PS50855"/>
    </source>
</evidence>
<organism evidence="5 6">
    <name type="scientific">Metallumcola ferriviriculae</name>
    <dbReference type="NCBI Taxonomy" id="3039180"/>
    <lineage>
        <taxon>Bacteria</taxon>
        <taxon>Bacillati</taxon>
        <taxon>Bacillota</taxon>
        <taxon>Clostridia</taxon>
        <taxon>Neomoorellales</taxon>
        <taxon>Desulfitibacteraceae</taxon>
        <taxon>Metallumcola</taxon>
    </lineage>
</organism>
<evidence type="ECO:0000313" key="5">
    <source>
        <dbReference type="EMBL" id="WRO23056.1"/>
    </source>
</evidence>
<feature type="transmembrane region" description="Helical" evidence="3">
    <location>
        <begin position="170"/>
        <end position="190"/>
    </location>
</feature>
<dbReference type="GO" id="GO:0016020">
    <property type="term" value="C:membrane"/>
    <property type="evidence" value="ECO:0007669"/>
    <property type="project" value="InterPro"/>
</dbReference>
<dbReference type="EMBL" id="CP121694">
    <property type="protein sequence ID" value="WRO23056.1"/>
    <property type="molecule type" value="Genomic_DNA"/>
</dbReference>
<feature type="transmembrane region" description="Helical" evidence="3">
    <location>
        <begin position="238"/>
        <end position="260"/>
    </location>
</feature>
<dbReference type="Gene3D" id="1.20.210.10">
    <property type="entry name" value="Cytochrome c oxidase-like, subunit I domain"/>
    <property type="match status" value="1"/>
</dbReference>
<feature type="transmembrane region" description="Helical" evidence="3">
    <location>
        <begin position="138"/>
        <end position="158"/>
    </location>
</feature>
<feature type="transmembrane region" description="Helical" evidence="3">
    <location>
        <begin position="25"/>
        <end position="48"/>
    </location>
</feature>
<evidence type="ECO:0000256" key="1">
    <source>
        <dbReference type="ARBA" id="ARBA00022660"/>
    </source>
</evidence>
<evidence type="ECO:0000256" key="3">
    <source>
        <dbReference type="SAM" id="Phobius"/>
    </source>
</evidence>
<dbReference type="PROSITE" id="PS50855">
    <property type="entry name" value="COX1"/>
    <property type="match status" value="1"/>
</dbReference>
<keyword evidence="3" id="KW-0812">Transmembrane</keyword>
<dbReference type="GO" id="GO:0004129">
    <property type="term" value="F:cytochrome-c oxidase activity"/>
    <property type="evidence" value="ECO:0007669"/>
    <property type="project" value="InterPro"/>
</dbReference>
<keyword evidence="6" id="KW-1185">Reference proteome</keyword>
<feature type="transmembrane region" description="Helical" evidence="3">
    <location>
        <begin position="105"/>
        <end position="126"/>
    </location>
</feature>
<gene>
    <name evidence="5" type="ORF">MFMK1_002902</name>
</gene>
<keyword evidence="3" id="KW-1133">Transmembrane helix</keyword>
<feature type="transmembrane region" description="Helical" evidence="3">
    <location>
        <begin position="382"/>
        <end position="407"/>
    </location>
</feature>
<accession>A0AAU0US27</accession>
<dbReference type="InterPro" id="IPR036927">
    <property type="entry name" value="Cyt_c_oxase-like_su1_sf"/>
</dbReference>
<dbReference type="InterPro" id="IPR000883">
    <property type="entry name" value="Cyt_C_Oxase_1"/>
</dbReference>
<keyword evidence="1" id="KW-0679">Respiratory chain</keyword>
<dbReference type="GO" id="GO:0020037">
    <property type="term" value="F:heme binding"/>
    <property type="evidence" value="ECO:0007669"/>
    <property type="project" value="InterPro"/>
</dbReference>
<feature type="domain" description="Cytochrome oxidase subunit I profile" evidence="4">
    <location>
        <begin position="25"/>
        <end position="452"/>
    </location>
</feature>
<dbReference type="SUPFAM" id="SSF81442">
    <property type="entry name" value="Cytochrome c oxidase subunit I-like"/>
    <property type="match status" value="1"/>
</dbReference>
<dbReference type="InterPro" id="IPR023616">
    <property type="entry name" value="Cyt_c_oxase-like_su1_dom"/>
</dbReference>
<keyword evidence="1" id="KW-0813">Transport</keyword>
<name>A0AAU0US27_9FIRM</name>
<dbReference type="KEGG" id="dbc:MFMK1_002902"/>
<dbReference type="PANTHER" id="PTHR10422">
    <property type="entry name" value="CYTOCHROME C OXIDASE SUBUNIT 1"/>
    <property type="match status" value="1"/>
</dbReference>
<feature type="transmembrane region" description="Helical" evidence="3">
    <location>
        <begin position="427"/>
        <end position="452"/>
    </location>
</feature>
<keyword evidence="2" id="KW-0249">Electron transport</keyword>
<feature type="transmembrane region" description="Helical" evidence="3">
    <location>
        <begin position="266"/>
        <end position="287"/>
    </location>
</feature>
<dbReference type="Pfam" id="PF00115">
    <property type="entry name" value="COX1"/>
    <property type="match status" value="1"/>
</dbReference>
<feature type="transmembrane region" description="Helical" evidence="3">
    <location>
        <begin position="210"/>
        <end position="226"/>
    </location>
</feature>
<feature type="transmembrane region" description="Helical" evidence="3">
    <location>
        <begin position="351"/>
        <end position="370"/>
    </location>
</feature>
<dbReference type="RefSeq" id="WP_366922443.1">
    <property type="nucleotide sequence ID" value="NZ_CP121694.1"/>
</dbReference>
<dbReference type="Proteomes" id="UP001329915">
    <property type="component" value="Chromosome"/>
</dbReference>
<dbReference type="AlphaFoldDB" id="A0AAU0US27"/>
<feature type="transmembrane region" description="Helical" evidence="3">
    <location>
        <begin position="307"/>
        <end position="331"/>
    </location>
</feature>
<evidence type="ECO:0000256" key="2">
    <source>
        <dbReference type="ARBA" id="ARBA00022982"/>
    </source>
</evidence>
<proteinExistence type="predicted"/>
<protein>
    <submittedName>
        <fullName evidence="5">Cbb3-type cytochrome c oxidase subunit I</fullName>
    </submittedName>
</protein>
<dbReference type="PANTHER" id="PTHR10422:SF38">
    <property type="entry name" value="CYTOCHROME B SUBUNIT OF NITRIC OXIDE REDUCTASE"/>
    <property type="match status" value="1"/>
</dbReference>
<reference evidence="5 6" key="1">
    <citation type="submission" date="2023-04" db="EMBL/GenBank/DDBJ databases">
        <authorList>
            <person name="Hsu D."/>
        </authorList>
    </citation>
    <scope>NUCLEOTIDE SEQUENCE [LARGE SCALE GENOMIC DNA]</scope>
    <source>
        <strain evidence="5 6">MK1</strain>
    </source>
</reference>
<sequence length="471" mass="53202">MFRLLKRLFKKTTGQEPESFTTRAVAYPFCVAAVLFFGFQVTVVTMGSLELIWPNLPAPVPFRSGRMVHLNLSVFWPLMATIGAAFYFFPGEAKNELAHPRMARLLSYGLPVTLVGILLSFVFGLTEGREYLEAIRPFDWAITLALLLFSIILTQTYLKKATPKLRPALLGMLLGAYSLLGLFIPNLFFYSHPAVDEVVKFWVVHLWEEMSLELLGTSIIAAYVLSSTPRNRRAVHTILYLDLAFVLITGFFATGHHYYWIGLPHYWLWVGGIFSTLQVLPSVFLIYSQYKSYRAEKFQSMSRAEKLGFAFIVSSLFYHFLGAGVLGWILAMPFINNFAHGTYLTSSHAHFALFGVFGFLALGFAVYILTNEFPLKNKDYKRLWWSIAFLNVGLLIMGLALAIAGTLETYLYRILGNDFMETQRILIPYLVIRTAGGAVFSAGGLILAWTIFKLAIGNLHGIIFLPPERRK</sequence>
<evidence type="ECO:0000313" key="6">
    <source>
        <dbReference type="Proteomes" id="UP001329915"/>
    </source>
</evidence>